<evidence type="ECO:0000256" key="1">
    <source>
        <dbReference type="ARBA" id="ARBA00022884"/>
    </source>
</evidence>
<keyword evidence="6" id="KW-1185">Reference proteome</keyword>
<dbReference type="Pfam" id="PF00076">
    <property type="entry name" value="RRM_1"/>
    <property type="match status" value="1"/>
</dbReference>
<feature type="region of interest" description="Disordered" evidence="3">
    <location>
        <begin position="1"/>
        <end position="22"/>
    </location>
</feature>
<dbReference type="Proteomes" id="UP000015106">
    <property type="component" value="Chromosome 7"/>
</dbReference>
<accession>A0A8R7QZH6</accession>
<protein>
    <recommendedName>
        <fullName evidence="4">RRM domain-containing protein</fullName>
    </recommendedName>
</protein>
<dbReference type="PANTHER" id="PTHR10501">
    <property type="entry name" value="U1 SMALL NUCLEAR RIBONUCLEOPROTEIN A/U2 SMALL NUCLEAR RIBONUCLEOPROTEIN B"/>
    <property type="match status" value="1"/>
</dbReference>
<dbReference type="InterPro" id="IPR012677">
    <property type="entry name" value="Nucleotide-bd_a/b_plait_sf"/>
</dbReference>
<proteinExistence type="predicted"/>
<evidence type="ECO:0000313" key="6">
    <source>
        <dbReference type="Proteomes" id="UP000015106"/>
    </source>
</evidence>
<feature type="domain" description="RRM" evidence="4">
    <location>
        <begin position="181"/>
        <end position="267"/>
    </location>
</feature>
<organism evidence="5 6">
    <name type="scientific">Triticum urartu</name>
    <name type="common">Red wild einkorn</name>
    <name type="synonym">Crithodium urartu</name>
    <dbReference type="NCBI Taxonomy" id="4572"/>
    <lineage>
        <taxon>Eukaryota</taxon>
        <taxon>Viridiplantae</taxon>
        <taxon>Streptophyta</taxon>
        <taxon>Embryophyta</taxon>
        <taxon>Tracheophyta</taxon>
        <taxon>Spermatophyta</taxon>
        <taxon>Magnoliopsida</taxon>
        <taxon>Liliopsida</taxon>
        <taxon>Poales</taxon>
        <taxon>Poaceae</taxon>
        <taxon>BOP clade</taxon>
        <taxon>Pooideae</taxon>
        <taxon>Triticodae</taxon>
        <taxon>Triticeae</taxon>
        <taxon>Triticinae</taxon>
        <taxon>Triticum</taxon>
    </lineage>
</organism>
<dbReference type="GO" id="GO:0003723">
    <property type="term" value="F:RNA binding"/>
    <property type="evidence" value="ECO:0007669"/>
    <property type="project" value="UniProtKB-UniRule"/>
</dbReference>
<dbReference type="AlphaFoldDB" id="A0A8R7QZH6"/>
<evidence type="ECO:0000256" key="2">
    <source>
        <dbReference type="PROSITE-ProRule" id="PRU00176"/>
    </source>
</evidence>
<dbReference type="Gene3D" id="3.30.70.330">
    <property type="match status" value="1"/>
</dbReference>
<dbReference type="SMART" id="SM00360">
    <property type="entry name" value="RRM"/>
    <property type="match status" value="1"/>
</dbReference>
<reference evidence="5" key="3">
    <citation type="submission" date="2022-06" db="UniProtKB">
        <authorList>
            <consortium name="EnsemblPlants"/>
        </authorList>
    </citation>
    <scope>IDENTIFICATION</scope>
</reference>
<dbReference type="CDD" id="cd21618">
    <property type="entry name" value="RRM_AtNSRA_like"/>
    <property type="match status" value="1"/>
</dbReference>
<name>A0A8R7QZH6_TRIUA</name>
<reference evidence="6" key="1">
    <citation type="journal article" date="2013" name="Nature">
        <title>Draft genome of the wheat A-genome progenitor Triticum urartu.</title>
        <authorList>
            <person name="Ling H.Q."/>
            <person name="Zhao S."/>
            <person name="Liu D."/>
            <person name="Wang J."/>
            <person name="Sun H."/>
            <person name="Zhang C."/>
            <person name="Fan H."/>
            <person name="Li D."/>
            <person name="Dong L."/>
            <person name="Tao Y."/>
            <person name="Gao C."/>
            <person name="Wu H."/>
            <person name="Li Y."/>
            <person name="Cui Y."/>
            <person name="Guo X."/>
            <person name="Zheng S."/>
            <person name="Wang B."/>
            <person name="Yu K."/>
            <person name="Liang Q."/>
            <person name="Yang W."/>
            <person name="Lou X."/>
            <person name="Chen J."/>
            <person name="Feng M."/>
            <person name="Jian J."/>
            <person name="Zhang X."/>
            <person name="Luo G."/>
            <person name="Jiang Y."/>
            <person name="Liu J."/>
            <person name="Wang Z."/>
            <person name="Sha Y."/>
            <person name="Zhang B."/>
            <person name="Wu H."/>
            <person name="Tang D."/>
            <person name="Shen Q."/>
            <person name="Xue P."/>
            <person name="Zou S."/>
            <person name="Wang X."/>
            <person name="Liu X."/>
            <person name="Wang F."/>
            <person name="Yang Y."/>
            <person name="An X."/>
            <person name="Dong Z."/>
            <person name="Zhang K."/>
            <person name="Zhang X."/>
            <person name="Luo M.C."/>
            <person name="Dvorak J."/>
            <person name="Tong Y."/>
            <person name="Wang J."/>
            <person name="Yang H."/>
            <person name="Li Z."/>
            <person name="Wang D."/>
            <person name="Zhang A."/>
            <person name="Wang J."/>
        </authorList>
    </citation>
    <scope>NUCLEOTIDE SEQUENCE</scope>
    <source>
        <strain evidence="6">cv. G1812</strain>
    </source>
</reference>
<evidence type="ECO:0000259" key="4">
    <source>
        <dbReference type="PROSITE" id="PS50102"/>
    </source>
</evidence>
<dbReference type="InterPro" id="IPR035979">
    <property type="entry name" value="RBD_domain_sf"/>
</dbReference>
<dbReference type="EnsemblPlants" id="TuG1812G0700001036.01.T02">
    <property type="protein sequence ID" value="TuG1812G0700001036.01.T02"/>
    <property type="gene ID" value="TuG1812G0700001036.01"/>
</dbReference>
<dbReference type="Gramene" id="TuG1812G0700001036.01.T02">
    <property type="protein sequence ID" value="TuG1812G0700001036.01.T02"/>
    <property type="gene ID" value="TuG1812G0700001036.01"/>
</dbReference>
<keyword evidence="1 2" id="KW-0694">RNA-binding</keyword>
<dbReference type="SUPFAM" id="SSF54928">
    <property type="entry name" value="RNA-binding domain, RBD"/>
    <property type="match status" value="1"/>
</dbReference>
<dbReference type="InterPro" id="IPR000504">
    <property type="entry name" value="RRM_dom"/>
</dbReference>
<reference evidence="5" key="2">
    <citation type="submission" date="2018-03" db="EMBL/GenBank/DDBJ databases">
        <title>The Triticum urartu genome reveals the dynamic nature of wheat genome evolution.</title>
        <authorList>
            <person name="Ling H."/>
            <person name="Ma B."/>
            <person name="Shi X."/>
            <person name="Liu H."/>
            <person name="Dong L."/>
            <person name="Sun H."/>
            <person name="Cao Y."/>
            <person name="Gao Q."/>
            <person name="Zheng S."/>
            <person name="Li Y."/>
            <person name="Yu Y."/>
            <person name="Du H."/>
            <person name="Qi M."/>
            <person name="Li Y."/>
            <person name="Yu H."/>
            <person name="Cui Y."/>
            <person name="Wang N."/>
            <person name="Chen C."/>
            <person name="Wu H."/>
            <person name="Zhao Y."/>
            <person name="Zhang J."/>
            <person name="Li Y."/>
            <person name="Zhou W."/>
            <person name="Zhang B."/>
            <person name="Hu W."/>
            <person name="Eijk M."/>
            <person name="Tang J."/>
            <person name="Witsenboer H."/>
            <person name="Zhao S."/>
            <person name="Li Z."/>
            <person name="Zhang A."/>
            <person name="Wang D."/>
            <person name="Liang C."/>
        </authorList>
    </citation>
    <scope>NUCLEOTIDE SEQUENCE [LARGE SCALE GENOMIC DNA]</scope>
    <source>
        <strain evidence="5">cv. G1812</strain>
    </source>
</reference>
<evidence type="ECO:0000256" key="3">
    <source>
        <dbReference type="SAM" id="MobiDB-lite"/>
    </source>
</evidence>
<sequence>MADPYRSYLPSSSHDRVPLGGYPGYVPHEESSYYASKMAALRGVQNIPRVDVPLQSRAYGLDVPAGVSHPAYGLDVPAGVSHPAYGLDVPAGVSHPAYGLDVPAGVSHPAYGLDVPAGVSHPALVGLGALPAGARPRGPSPLEDPALVQRSSSLGKSVSVSEVERPKPLLIVDRPSEDESNILFVDGLPTDCTRREVAHLFRPFVGFKDLRLVHKEPRRSGDKAYALCFVEFSDAKCAGTAMEALQEYRFDERKADGPFLKIQFARFPFRPPPSHEDRKRPSAR</sequence>
<evidence type="ECO:0000313" key="5">
    <source>
        <dbReference type="EnsemblPlants" id="TuG1812G0700001036.01.T02"/>
    </source>
</evidence>
<dbReference type="PROSITE" id="PS50102">
    <property type="entry name" value="RRM"/>
    <property type="match status" value="1"/>
</dbReference>